<reference evidence="2 3" key="1">
    <citation type="journal article" date="2018" name="Sci. Rep.">
        <title>Genomic diversity and distribution of Bifidobacterium longum subsp. longum across the human lifespan.</title>
        <authorList>
            <person name="Odamaki T."/>
            <person name="Bottacini F."/>
            <person name="Kato K."/>
            <person name="Mitsuyama E."/>
            <person name="Yoshida K."/>
            <person name="Horigome A."/>
            <person name="Xiao J.Z."/>
            <person name="van Sinderen D."/>
        </authorList>
    </citation>
    <scope>NUCLEOTIDE SEQUENCE [LARGE SCALE GENOMIC DNA]</scope>
    <source>
        <strain evidence="2 3">MCC10015</strain>
    </source>
</reference>
<dbReference type="EMBL" id="SHPX01000067">
    <property type="protein sequence ID" value="TCD94982.1"/>
    <property type="molecule type" value="Genomic_DNA"/>
</dbReference>
<dbReference type="RefSeq" id="WP_100969585.1">
    <property type="nucleotide sequence ID" value="NZ_SHPQ01000052.1"/>
</dbReference>
<feature type="compositionally biased region" description="Basic and acidic residues" evidence="1">
    <location>
        <begin position="263"/>
        <end position="276"/>
    </location>
</feature>
<feature type="compositionally biased region" description="Polar residues" evidence="1">
    <location>
        <begin position="277"/>
        <end position="287"/>
    </location>
</feature>
<feature type="region of interest" description="Disordered" evidence="1">
    <location>
        <begin position="258"/>
        <end position="332"/>
    </location>
</feature>
<name>A0A4R0T3R5_BIFLL</name>
<proteinExistence type="predicted"/>
<evidence type="ECO:0000256" key="1">
    <source>
        <dbReference type="SAM" id="MobiDB-lite"/>
    </source>
</evidence>
<comment type="caution">
    <text evidence="2">The sequence shown here is derived from an EMBL/GenBank/DDBJ whole genome shotgun (WGS) entry which is preliminary data.</text>
</comment>
<organism evidence="2 3">
    <name type="scientific">Bifidobacterium longum subsp. longum</name>
    <dbReference type="NCBI Taxonomy" id="1679"/>
    <lineage>
        <taxon>Bacteria</taxon>
        <taxon>Bacillati</taxon>
        <taxon>Actinomycetota</taxon>
        <taxon>Actinomycetes</taxon>
        <taxon>Bifidobacteriales</taxon>
        <taxon>Bifidobacteriaceae</taxon>
        <taxon>Bifidobacterium</taxon>
    </lineage>
</organism>
<sequence length="472" mass="53132">MANPFGEKNIGPWEGQQVEYIPLDDLVLWTENPRDPLDGDYTNDDVIRRATDGRNDKQWQLSKLSKEMGDRFDLSELPTVCRIDDGPKYRVYDGNRRVILAMLRKAGLTTEGQQQLVPPDFPDPIPCNVCDEETALENVERKHRGNGSWKQYERDRFMFDYRGGPKTVLIRLEELIKAVTKWPALNMRYVEDDVFNKKHLEEMGLLPDEPDFGVPLELLEELVEAVADKLDNELNTRNARNDPASVLPGELMDRIREARHRRPAGEKADGRERELPSDNSEPPSQSHGGPGRDDVLRPDTSGTLPHTDASARRRRGRTRQVKPASIPVFGNPSGLRLQTGDVNNMYRTLEELWNMYARGGMRNAAAFVPIFRMGLRLLIDTAAMERCGGLDRYVGEYAGEAKKRLRQAANSADLVTFMRNQAVSPENLLRLLQNGAHAYTSTGNKEQALAMSILIGEMLSISQADSSGGCNT</sequence>
<gene>
    <name evidence="2" type="ORF">MCC10015_2224</name>
</gene>
<dbReference type="AlphaFoldDB" id="A0A4R0T3R5"/>
<evidence type="ECO:0000313" key="3">
    <source>
        <dbReference type="Proteomes" id="UP000293441"/>
    </source>
</evidence>
<dbReference type="Proteomes" id="UP000293441">
    <property type="component" value="Unassembled WGS sequence"/>
</dbReference>
<protein>
    <submittedName>
        <fullName evidence="2">Uncharacterized protein</fullName>
    </submittedName>
</protein>
<evidence type="ECO:0000313" key="2">
    <source>
        <dbReference type="EMBL" id="TCD94982.1"/>
    </source>
</evidence>
<accession>A0A4R0T3R5</accession>